<evidence type="ECO:0000256" key="5">
    <source>
        <dbReference type="ARBA" id="ARBA00022643"/>
    </source>
</evidence>
<keyword evidence="12" id="KW-0223">Dioxygenase</keyword>
<keyword evidence="7 12" id="KW-0560">Oxidoreductase</keyword>
<reference evidence="13" key="1">
    <citation type="submission" date="2017-10" db="EMBL/GenBank/DDBJ databases">
        <authorList>
            <person name="Regsiter A."/>
            <person name="William W."/>
        </authorList>
    </citation>
    <scope>NUCLEOTIDE SEQUENCE [LARGE SCALE GENOMIC DNA]</scope>
</reference>
<dbReference type="GO" id="GO:0051213">
    <property type="term" value="F:dioxygenase activity"/>
    <property type="evidence" value="ECO:0007669"/>
    <property type="project" value="UniProtKB-KW"/>
</dbReference>
<dbReference type="Proteomes" id="UP000233769">
    <property type="component" value="Chromosome tk0001"/>
</dbReference>
<evidence type="ECO:0000313" key="13">
    <source>
        <dbReference type="Proteomes" id="UP000233769"/>
    </source>
</evidence>
<dbReference type="PANTHER" id="PTHR42747:SF3">
    <property type="entry name" value="NITRONATE MONOOXYGENASE-RELATED"/>
    <property type="match status" value="1"/>
</dbReference>
<dbReference type="GO" id="GO:0000166">
    <property type="term" value="F:nucleotide binding"/>
    <property type="evidence" value="ECO:0007669"/>
    <property type="project" value="UniProtKB-KW"/>
</dbReference>
<keyword evidence="4" id="KW-0285">Flavoprotein</keyword>
<proteinExistence type="inferred from homology"/>
<keyword evidence="3" id="KW-0216">Detoxification</keyword>
<comment type="similarity">
    <text evidence="2">Belongs to the nitronate monooxygenase family. NMO class I subfamily.</text>
</comment>
<evidence type="ECO:0000313" key="12">
    <source>
        <dbReference type="EMBL" id="SOR27065.1"/>
    </source>
</evidence>
<evidence type="ECO:0000256" key="10">
    <source>
        <dbReference type="ARBA" id="ARBA00049401"/>
    </source>
</evidence>
<organism evidence="12 13">
    <name type="scientific">Methylorubrum extorquens</name>
    <name type="common">Methylobacterium dichloromethanicum</name>
    <name type="synonym">Methylobacterium extorquens</name>
    <dbReference type="NCBI Taxonomy" id="408"/>
    <lineage>
        <taxon>Bacteria</taxon>
        <taxon>Pseudomonadati</taxon>
        <taxon>Pseudomonadota</taxon>
        <taxon>Alphaproteobacteria</taxon>
        <taxon>Hyphomicrobiales</taxon>
        <taxon>Methylobacteriaceae</taxon>
        <taxon>Methylorubrum</taxon>
    </lineage>
</organism>
<dbReference type="EMBL" id="LT962688">
    <property type="protein sequence ID" value="SOR27065.1"/>
    <property type="molecule type" value="Genomic_DNA"/>
</dbReference>
<evidence type="ECO:0000256" key="4">
    <source>
        <dbReference type="ARBA" id="ARBA00022630"/>
    </source>
</evidence>
<comment type="cofactor">
    <cofactor evidence="1">
        <name>FMN</name>
        <dbReference type="ChEBI" id="CHEBI:58210"/>
    </cofactor>
</comment>
<evidence type="ECO:0000256" key="3">
    <source>
        <dbReference type="ARBA" id="ARBA00022575"/>
    </source>
</evidence>
<protein>
    <recommendedName>
        <fullName evidence="11">Nitronate monooxygenase</fullName>
    </recommendedName>
    <alternativeName>
        <fullName evidence="9">Propionate 3-nitronate monooxygenase</fullName>
    </alternativeName>
</protein>
<comment type="catalytic activity">
    <reaction evidence="10">
        <text>3 propionate 3-nitronate + 3 O2 + H2O = 3 3-oxopropanoate + 2 nitrate + nitrite + H2O2 + 3 H(+)</text>
        <dbReference type="Rhea" id="RHEA:57332"/>
        <dbReference type="ChEBI" id="CHEBI:15377"/>
        <dbReference type="ChEBI" id="CHEBI:15378"/>
        <dbReference type="ChEBI" id="CHEBI:15379"/>
        <dbReference type="ChEBI" id="CHEBI:16240"/>
        <dbReference type="ChEBI" id="CHEBI:16301"/>
        <dbReference type="ChEBI" id="CHEBI:17632"/>
        <dbReference type="ChEBI" id="CHEBI:33190"/>
        <dbReference type="ChEBI" id="CHEBI:136067"/>
    </reaction>
</comment>
<gene>
    <name evidence="12" type="ORF">TK0001_0463</name>
</gene>
<keyword evidence="5" id="KW-0288">FMN</keyword>
<dbReference type="GO" id="GO:0018580">
    <property type="term" value="F:nitronate monooxygenase activity"/>
    <property type="evidence" value="ECO:0007669"/>
    <property type="project" value="InterPro"/>
</dbReference>
<evidence type="ECO:0000256" key="1">
    <source>
        <dbReference type="ARBA" id="ARBA00001917"/>
    </source>
</evidence>
<evidence type="ECO:0000256" key="2">
    <source>
        <dbReference type="ARBA" id="ARBA00009881"/>
    </source>
</evidence>
<keyword evidence="8" id="KW-0503">Monooxygenase</keyword>
<dbReference type="FunFam" id="3.20.20.70:FF:000154">
    <property type="entry name" value="Probable nitronate monooxygenase"/>
    <property type="match status" value="1"/>
</dbReference>
<dbReference type="Gene3D" id="3.20.20.70">
    <property type="entry name" value="Aldolase class I"/>
    <property type="match status" value="1"/>
</dbReference>
<dbReference type="InterPro" id="IPR004136">
    <property type="entry name" value="NMO"/>
</dbReference>
<evidence type="ECO:0000256" key="7">
    <source>
        <dbReference type="ARBA" id="ARBA00023002"/>
    </source>
</evidence>
<accession>A0A2N9AI67</accession>
<dbReference type="CDD" id="cd04730">
    <property type="entry name" value="NPD_like"/>
    <property type="match status" value="1"/>
</dbReference>
<name>A0A2N9AI67_METEX</name>
<dbReference type="InterPro" id="IPR013785">
    <property type="entry name" value="Aldolase_TIM"/>
</dbReference>
<evidence type="ECO:0000256" key="11">
    <source>
        <dbReference type="ARBA" id="ARBA00067136"/>
    </source>
</evidence>
<evidence type="ECO:0000256" key="9">
    <source>
        <dbReference type="ARBA" id="ARBA00031155"/>
    </source>
</evidence>
<keyword evidence="6" id="KW-0547">Nucleotide-binding</keyword>
<dbReference type="AlphaFoldDB" id="A0A2N9AI67"/>
<dbReference type="PANTHER" id="PTHR42747">
    <property type="entry name" value="NITRONATE MONOOXYGENASE-RELATED"/>
    <property type="match status" value="1"/>
</dbReference>
<evidence type="ECO:0000256" key="6">
    <source>
        <dbReference type="ARBA" id="ARBA00022741"/>
    </source>
</evidence>
<dbReference type="GO" id="GO:0009636">
    <property type="term" value="P:response to toxic substance"/>
    <property type="evidence" value="ECO:0007669"/>
    <property type="project" value="UniProtKB-KW"/>
</dbReference>
<dbReference type="Pfam" id="PF03060">
    <property type="entry name" value="NMO"/>
    <property type="match status" value="1"/>
</dbReference>
<sequence>MTGETDFVRQIGIVHPIIQAPMVGPKAPLAAAVSGAGGLGSLACAALTPDQIRAEVAAIRAVTEAPFNLNFFCHEPPAPDPSREAAWRAALAPYYAAFGLDSAAPVTMANRAPFDAAMAEVVEELRPAVVSFHFGLPAEPLLRRVRDAGCLIWSSATTVREARWLAERGVDAVIAQGAEAGGHRGMFLTDATASQVGTVALVPQIADAVGVSVIAAGGIADPRGVAAAFALGASAVQVGTAYLRCPEAGISAPYRAALAAARDEDTALTNLLTGRPARGLLTRAVRELGPVSSLAPAFPGAAVALQPLRTAAEAAGSGDFSPLWSGQAVSLSQERPAAELTRLLASGVPS</sequence>
<evidence type="ECO:0000256" key="8">
    <source>
        <dbReference type="ARBA" id="ARBA00023033"/>
    </source>
</evidence>
<dbReference type="SUPFAM" id="SSF51412">
    <property type="entry name" value="Inosine monophosphate dehydrogenase (IMPDH)"/>
    <property type="match status" value="1"/>
</dbReference>